<feature type="region of interest" description="Disordered" evidence="3">
    <location>
        <begin position="95"/>
        <end position="155"/>
    </location>
</feature>
<evidence type="ECO:0000256" key="1">
    <source>
        <dbReference type="ARBA" id="ARBA00022737"/>
    </source>
</evidence>
<dbReference type="PANTHER" id="PTHR47942">
    <property type="entry name" value="TETRATRICOPEPTIDE REPEAT (TPR)-LIKE SUPERFAMILY PROTEIN-RELATED"/>
    <property type="match status" value="1"/>
</dbReference>
<evidence type="ECO:0000256" key="3">
    <source>
        <dbReference type="SAM" id="MobiDB-lite"/>
    </source>
</evidence>
<keyword evidence="4" id="KW-0732">Signal</keyword>
<dbReference type="InParanoid" id="A0A066VDC8"/>
<dbReference type="InterPro" id="IPR033443">
    <property type="entry name" value="PROP1-like_PPR_dom"/>
</dbReference>
<feature type="signal peptide" evidence="4">
    <location>
        <begin position="1"/>
        <end position="19"/>
    </location>
</feature>
<proteinExistence type="predicted"/>
<comment type="caution">
    <text evidence="6">The sequence shown here is derived from an EMBL/GenBank/DDBJ whole genome shotgun (WGS) entry which is preliminary data.</text>
</comment>
<feature type="compositionally biased region" description="Low complexity" evidence="3">
    <location>
        <begin position="1019"/>
        <end position="1036"/>
    </location>
</feature>
<feature type="region of interest" description="Disordered" evidence="3">
    <location>
        <begin position="997"/>
        <end position="1041"/>
    </location>
</feature>
<dbReference type="InterPro" id="IPR011990">
    <property type="entry name" value="TPR-like_helical_dom_sf"/>
</dbReference>
<feature type="region of interest" description="Disordered" evidence="3">
    <location>
        <begin position="460"/>
        <end position="480"/>
    </location>
</feature>
<dbReference type="Pfam" id="PF17177">
    <property type="entry name" value="PPR_long"/>
    <property type="match status" value="1"/>
</dbReference>
<sequence>MPLPSKIALHLARFAAASASVAAAGSSAAAAAAAAAASSSSSSSAATAWGLGAGAGAAGVGSAKWSAGRGAYANYQHLLAQAQQAQPNTIAPQRAENDDELDDDDNDTPLLASSSSPSSRHIDSSNCIRARSDRRGRQRSRPIAQQQQPEHEQQGERVLVAGHRGDPQHRKTTVTTAPLLTTTNPQQAQLQERLGRVFAAAGLPPSPLPPPPRASHVHTGKPAKAEAETQVNDALAAYHARLVRQGGRRRTVSLGALTQNAPFHAPPHAPPHAHALHTSACALLAEAAAQVRADDALNTRLAALHAREFDAHASDALRAATKRRASSELPAGDEATTETDESRVRSGRPHVSAAQQAFFERALLLRNTLLHMHSGPAAAQRLLADFCALFPAPADRWVGGYNVVMEVLLAAHAQARSKSKVRPDEVVQLYLQMIQDGLMPNARTLSSVIDALCRNPAAQTFAPKDHHRGSGSGSSSSKQPLSNYAQAVSLLRAAHASRRRPYTLAPYHALLRAAAKRADEATALEALALLEAHPAPMRPNATTFELLLACFAGGESVLQHALRPRAHAACGTGDSVTLTQPETKLKVVRSIFQDFLAQQQSQPAAADEANADVDADTQAALAPASTMHVWHAFINALFLLGDVPGAMHVLGEMLQRASTAAALSPQAGETQSVQDAGEEDAHSVVLLSVAPAPNGDTMDVMLAGLLHAGQFEQAAEWYAKISELAAAGLAQPSGRIAASVATALAHADATRYSPLLRRLDLDARTPAAPVLLQAYLARDDHDAALELVNRIPAAAAPQLHDVLVALVQRLTADGRTRDAAGVFQRTVAMLVPASRLQDSEAIVSLALHLTQPSAGLVLSDALEMVALPLFERSTLALEPESELLLNLVTLYYATPDAADRISVSDRALSLLIRAFAAHLASVAVSRAEAELAPELRLLLQDAAQRPQAQARSAHQGLDWSPLADILHDRYGADGIRMLAPFLDPSYRDLLAAQPWRVASSSGSPSPPASFVFDQTSGNSASGDATSVASSGTASGSPPLPHVHVIDEDLSERLAALTKHWDTNTLPQILDLLNAALAVGDYPTPQVLSGLINYAGRMKDVPTLDYFHSIATHVLGTASGSVGWKVDGWRLVESSMMGALAHADQFERANLQRHSIISSGQVPSADAYAALIAVIKDTTDDALIAQELFDESQRLGVRPNVYLFNTIISKLSRARKADRALQLFAQMQALGIRPSSVSYGAAINACTRIGDEAKARELFHEMESDRGFRPRVPPYNCMIQFYVHTQPDKKKAMFYLDKLRQARVQPSAHTYKLILDLHGTIEPVDERLMHEAFEEIVQNRQIPVQGTHWASLITSHGVALKDLPRAEQIFQSIAQHPSSLRGGQQLPDAVCYEALLAVYAAHNEIPRMRQQLAAALDKGIRPTAYLANVFIKALGRAGPAELDEARAIFFQMIDPAVGVAAAGNHGPRTHGAGALATPDAQAMSQRDSARLPPLDPAYPWRSVFREPSTYEEMIRAELNANELHAAHQLLHRMEARAFPPPLVLHTATLISDAEARVAAPIHDAAASSS</sequence>
<dbReference type="OrthoDB" id="411857at2759"/>
<dbReference type="GeneID" id="25263002"/>
<dbReference type="InterPro" id="IPR002885">
    <property type="entry name" value="PPR_rpt"/>
</dbReference>
<reference evidence="6 7" key="1">
    <citation type="submission" date="2014-05" db="EMBL/GenBank/DDBJ databases">
        <title>Draft genome sequence of a rare smut relative, Tilletiaria anomala UBC 951.</title>
        <authorList>
            <consortium name="DOE Joint Genome Institute"/>
            <person name="Toome M."/>
            <person name="Kuo A."/>
            <person name="Henrissat B."/>
            <person name="Lipzen A."/>
            <person name="Tritt A."/>
            <person name="Yoshinaga Y."/>
            <person name="Zane M."/>
            <person name="Barry K."/>
            <person name="Grigoriev I.V."/>
            <person name="Spatafora J.W."/>
            <person name="Aimea M.C."/>
        </authorList>
    </citation>
    <scope>NUCLEOTIDE SEQUENCE [LARGE SCALE GENOMIC DNA]</scope>
    <source>
        <strain evidence="6 7">UBC 951</strain>
    </source>
</reference>
<evidence type="ECO:0000256" key="4">
    <source>
        <dbReference type="SAM" id="SignalP"/>
    </source>
</evidence>
<dbReference type="InterPro" id="IPR051222">
    <property type="entry name" value="PPR/CCM1_RNA-binding"/>
</dbReference>
<evidence type="ECO:0000256" key="2">
    <source>
        <dbReference type="PROSITE-ProRule" id="PRU00708"/>
    </source>
</evidence>
<feature type="repeat" description="PPR" evidence="2">
    <location>
        <begin position="1505"/>
        <end position="1539"/>
    </location>
</feature>
<feature type="compositionally biased region" description="Acidic residues" evidence="3">
    <location>
        <begin position="97"/>
        <end position="107"/>
    </location>
</feature>
<evidence type="ECO:0000259" key="5">
    <source>
        <dbReference type="Pfam" id="PF17177"/>
    </source>
</evidence>
<keyword evidence="1" id="KW-0677">Repeat</keyword>
<dbReference type="HOGENOM" id="CLU_245590_0_0_1"/>
<dbReference type="NCBIfam" id="TIGR00756">
    <property type="entry name" value="PPR"/>
    <property type="match status" value="2"/>
</dbReference>
<evidence type="ECO:0000313" key="6">
    <source>
        <dbReference type="EMBL" id="KDN39747.1"/>
    </source>
</evidence>
<gene>
    <name evidence="6" type="ORF">K437DRAFT_239287</name>
</gene>
<protein>
    <recommendedName>
        <fullName evidence="5">PROP1-like PPR domain-containing protein</fullName>
    </recommendedName>
</protein>
<organism evidence="6 7">
    <name type="scientific">Tilletiaria anomala (strain ATCC 24038 / CBS 436.72 / UBC 951)</name>
    <dbReference type="NCBI Taxonomy" id="1037660"/>
    <lineage>
        <taxon>Eukaryota</taxon>
        <taxon>Fungi</taxon>
        <taxon>Dikarya</taxon>
        <taxon>Basidiomycota</taxon>
        <taxon>Ustilaginomycotina</taxon>
        <taxon>Exobasidiomycetes</taxon>
        <taxon>Georgefischeriales</taxon>
        <taxon>Tilletiariaceae</taxon>
        <taxon>Tilletiaria</taxon>
    </lineage>
</organism>
<dbReference type="PANTHER" id="PTHR47942:SF63">
    <property type="entry name" value="PENTATRICOPEPTIDE REPEAT-CONTAINING PROTEIN"/>
    <property type="match status" value="1"/>
</dbReference>
<dbReference type="STRING" id="1037660.A0A066VDC8"/>
<dbReference type="RefSeq" id="XP_013241147.1">
    <property type="nucleotide sequence ID" value="XM_013385693.1"/>
</dbReference>
<name>A0A066VDC8_TILAU</name>
<dbReference type="EMBL" id="JMSN01000100">
    <property type="protein sequence ID" value="KDN39747.1"/>
    <property type="molecule type" value="Genomic_DNA"/>
</dbReference>
<feature type="repeat" description="PPR" evidence="2">
    <location>
        <begin position="1199"/>
        <end position="1233"/>
    </location>
</feature>
<feature type="region of interest" description="Disordered" evidence="3">
    <location>
        <begin position="320"/>
        <end position="349"/>
    </location>
</feature>
<dbReference type="Proteomes" id="UP000027361">
    <property type="component" value="Unassembled WGS sequence"/>
</dbReference>
<keyword evidence="7" id="KW-1185">Reference proteome</keyword>
<accession>A0A066VDC8</accession>
<feature type="chain" id="PRO_5001628056" description="PROP1-like PPR domain-containing protein" evidence="4">
    <location>
        <begin position="20"/>
        <end position="1568"/>
    </location>
</feature>
<dbReference type="Gene3D" id="1.25.40.10">
    <property type="entry name" value="Tetratricopeptide repeat domain"/>
    <property type="match status" value="4"/>
</dbReference>
<dbReference type="OMA" id="VRHASTM"/>
<feature type="repeat" description="PPR" evidence="2">
    <location>
        <begin position="1234"/>
        <end position="1269"/>
    </location>
</feature>
<evidence type="ECO:0000313" key="7">
    <source>
        <dbReference type="Proteomes" id="UP000027361"/>
    </source>
</evidence>
<feature type="domain" description="PROP1-like PPR" evidence="5">
    <location>
        <begin position="1178"/>
        <end position="1316"/>
    </location>
</feature>
<dbReference type="PROSITE" id="PS51375">
    <property type="entry name" value="PPR"/>
    <property type="match status" value="3"/>
</dbReference>